<accession>A0A1I0JWR4</accession>
<sequence length="305" mass="32799">MPIRTTRNGAVEIAYETFGAPDGEPLLLIMGTAMQMVMWPDDLCAMLADRGFAVARFDNRDAGLSTHFSEAGRPGLAKDWFRAGRVAAYRLEDMSDDALAVMDALGWSGAHLFGASLGGAVAQLTAIRRPERVRTLTVSSSYAGWRRGRVNMWTVLRLMISQSLKRYPAGREGAVQRVVDAMRILGSPGYPLDEAWWRHAAGVSYDRDSSPAGGEMRQSAAAGATGDLLPRLAALDLPTLVIHGEDDPMIRPRAAKEIAAAVPGARLVLYPGMGHNLPGELWADIVDQLCALAGRSQPGREGAMG</sequence>
<dbReference type="RefSeq" id="WP_091083544.1">
    <property type="nucleotide sequence ID" value="NZ_FOHX01000006.1"/>
</dbReference>
<dbReference type="GO" id="GO:0004806">
    <property type="term" value="F:triacylglycerol lipase activity"/>
    <property type="evidence" value="ECO:0007669"/>
    <property type="project" value="TreeGrafter"/>
</dbReference>
<dbReference type="SUPFAM" id="SSF53474">
    <property type="entry name" value="alpha/beta-Hydrolases"/>
    <property type="match status" value="1"/>
</dbReference>
<dbReference type="OrthoDB" id="8957634at2"/>
<evidence type="ECO:0000313" key="2">
    <source>
        <dbReference type="EMBL" id="SEU14563.1"/>
    </source>
</evidence>
<protein>
    <submittedName>
        <fullName evidence="2">Pimeloyl-ACP methyl ester carboxylesterase</fullName>
    </submittedName>
</protein>
<dbReference type="GO" id="GO:0046503">
    <property type="term" value="P:glycerolipid catabolic process"/>
    <property type="evidence" value="ECO:0007669"/>
    <property type="project" value="TreeGrafter"/>
</dbReference>
<evidence type="ECO:0000259" key="1">
    <source>
        <dbReference type="Pfam" id="PF00561"/>
    </source>
</evidence>
<proteinExistence type="predicted"/>
<dbReference type="Gene3D" id="3.40.50.1820">
    <property type="entry name" value="alpha/beta hydrolase"/>
    <property type="match status" value="1"/>
</dbReference>
<dbReference type="PANTHER" id="PTHR43433:SF5">
    <property type="entry name" value="AB HYDROLASE-1 DOMAIN-CONTAINING PROTEIN"/>
    <property type="match status" value="1"/>
</dbReference>
<gene>
    <name evidence="2" type="ORF">SAMN05421811_106265</name>
</gene>
<dbReference type="PRINTS" id="PR00111">
    <property type="entry name" value="ABHYDROLASE"/>
</dbReference>
<keyword evidence="3" id="KW-1185">Reference proteome</keyword>
<reference evidence="2 3" key="1">
    <citation type="submission" date="2016-10" db="EMBL/GenBank/DDBJ databases">
        <authorList>
            <person name="de Groot N.N."/>
        </authorList>
    </citation>
    <scope>NUCLEOTIDE SEQUENCE [LARGE SCALE GENOMIC DNA]</scope>
    <source>
        <strain evidence="2 3">CGMCC 4.5598</strain>
    </source>
</reference>
<dbReference type="STRING" id="568860.SAMN05421811_106265"/>
<name>A0A1I0JWR4_9ACTN</name>
<dbReference type="InterPro" id="IPR000073">
    <property type="entry name" value="AB_hydrolase_1"/>
</dbReference>
<dbReference type="AlphaFoldDB" id="A0A1I0JWR4"/>
<feature type="domain" description="AB hydrolase-1" evidence="1">
    <location>
        <begin position="25"/>
        <end position="277"/>
    </location>
</feature>
<dbReference type="InterPro" id="IPR050471">
    <property type="entry name" value="AB_hydrolase"/>
</dbReference>
<dbReference type="PANTHER" id="PTHR43433">
    <property type="entry name" value="HYDROLASE, ALPHA/BETA FOLD FAMILY PROTEIN"/>
    <property type="match status" value="1"/>
</dbReference>
<dbReference type="EMBL" id="FOHX01000006">
    <property type="protein sequence ID" value="SEU14563.1"/>
    <property type="molecule type" value="Genomic_DNA"/>
</dbReference>
<dbReference type="InterPro" id="IPR029058">
    <property type="entry name" value="AB_hydrolase_fold"/>
</dbReference>
<dbReference type="Pfam" id="PF00561">
    <property type="entry name" value="Abhydrolase_1"/>
    <property type="match status" value="1"/>
</dbReference>
<evidence type="ECO:0000313" key="3">
    <source>
        <dbReference type="Proteomes" id="UP000199361"/>
    </source>
</evidence>
<dbReference type="Proteomes" id="UP000199361">
    <property type="component" value="Unassembled WGS sequence"/>
</dbReference>
<organism evidence="2 3">
    <name type="scientific">Nonomuraea wenchangensis</name>
    <dbReference type="NCBI Taxonomy" id="568860"/>
    <lineage>
        <taxon>Bacteria</taxon>
        <taxon>Bacillati</taxon>
        <taxon>Actinomycetota</taxon>
        <taxon>Actinomycetes</taxon>
        <taxon>Streptosporangiales</taxon>
        <taxon>Streptosporangiaceae</taxon>
        <taxon>Nonomuraea</taxon>
    </lineage>
</organism>